<accession>A0A5C6BUC4</accession>
<dbReference type="GO" id="GO:0046872">
    <property type="term" value="F:metal ion binding"/>
    <property type="evidence" value="ECO:0007669"/>
    <property type="project" value="UniProtKB-KW"/>
</dbReference>
<organism evidence="8 9">
    <name type="scientific">Allorhodopirellula heiligendammensis</name>
    <dbReference type="NCBI Taxonomy" id="2714739"/>
    <lineage>
        <taxon>Bacteria</taxon>
        <taxon>Pseudomonadati</taxon>
        <taxon>Planctomycetota</taxon>
        <taxon>Planctomycetia</taxon>
        <taxon>Pirellulales</taxon>
        <taxon>Pirellulaceae</taxon>
        <taxon>Allorhodopirellula</taxon>
    </lineage>
</organism>
<dbReference type="Gene3D" id="1.10.760.10">
    <property type="entry name" value="Cytochrome c-like domain"/>
    <property type="match status" value="1"/>
</dbReference>
<dbReference type="InterPro" id="IPR009056">
    <property type="entry name" value="Cyt_c-like_dom"/>
</dbReference>
<sequence length="546" mass="58732">MSKPKTSPKAVDDDNVVRGVVAEFTDVSALLAACERVRDAGYTKADAFAPFAVHGIDKALGIKPTVLPWISLAAGGVGTCTALAMQAWMNGVNYQYIISGKPFISLPASIPVAFELTILFASFATFLGMWALNGLPKFSNPMFTSPRFDRVTDDTFFLFLDAKDSRFEEAGAKSFLSELGGEYIETVREDDSPKAIPKFLLVGIAVLIAFSLIPALLVARMRVTKSTAPRFHIFPDMDFSPAKDMQQTSTLFADGRAMRPDVPGTVNRGEMDWNLDFQTGIDLEKLSQIDAPRARQLVAMMQSDAAVDEGDDVAEADDPEEPQSEDNSSEPPTADASDADSQPATDAAPADNVTAEKDTAEKDTADQPAGEPSGDEQPHSLAPASGPSVDTTPWLTENPVELTDAMLRRGQTAFGVYCSVCHGMDGNGNGLVNQRAQLILATTWTPPSNLHDQTLFQDAYPDGKLFSTISNGIRKMPGYRAQIGAEDRWAIVAYVRALQASQDATLEDVPQSRRAAIEKQQAEVKAAIEKAAAEAEAKAKADAPQT</sequence>
<evidence type="ECO:0000259" key="7">
    <source>
        <dbReference type="PROSITE" id="PS51007"/>
    </source>
</evidence>
<evidence type="ECO:0000313" key="8">
    <source>
        <dbReference type="EMBL" id="TWU15442.1"/>
    </source>
</evidence>
<dbReference type="Pfam" id="PF11821">
    <property type="entry name" value="ActD"/>
    <property type="match status" value="1"/>
</dbReference>
<feature type="compositionally biased region" description="Acidic residues" evidence="5">
    <location>
        <begin position="306"/>
        <end position="328"/>
    </location>
</feature>
<feature type="transmembrane region" description="Helical" evidence="6">
    <location>
        <begin position="66"/>
        <end position="88"/>
    </location>
</feature>
<protein>
    <submittedName>
        <fullName evidence="8">Cytochrome c</fullName>
    </submittedName>
</protein>
<dbReference type="Proteomes" id="UP000319908">
    <property type="component" value="Unassembled WGS sequence"/>
</dbReference>
<dbReference type="RefSeq" id="WP_146407321.1">
    <property type="nucleotide sequence ID" value="NZ_SJPU01000002.1"/>
</dbReference>
<dbReference type="EMBL" id="SJPU01000002">
    <property type="protein sequence ID" value="TWU15442.1"/>
    <property type="molecule type" value="Genomic_DNA"/>
</dbReference>
<evidence type="ECO:0000256" key="6">
    <source>
        <dbReference type="SAM" id="Phobius"/>
    </source>
</evidence>
<dbReference type="GO" id="GO:0020037">
    <property type="term" value="F:heme binding"/>
    <property type="evidence" value="ECO:0007669"/>
    <property type="project" value="InterPro"/>
</dbReference>
<keyword evidence="6" id="KW-1133">Transmembrane helix</keyword>
<keyword evidence="6" id="KW-0472">Membrane</keyword>
<feature type="domain" description="Cytochrome c" evidence="7">
    <location>
        <begin position="405"/>
        <end position="499"/>
    </location>
</feature>
<dbReference type="InterPro" id="IPR036909">
    <property type="entry name" value="Cyt_c-like_dom_sf"/>
</dbReference>
<dbReference type="PANTHER" id="PTHR40394:SF2">
    <property type="entry name" value="QUINOL:CYTOCHROME C OXIDOREDUCTASE MEMBRANE PROTEIN"/>
    <property type="match status" value="1"/>
</dbReference>
<dbReference type="OrthoDB" id="9773456at2"/>
<dbReference type="PANTHER" id="PTHR40394">
    <property type="entry name" value="LIPOPROTEIN-RELATED"/>
    <property type="match status" value="1"/>
</dbReference>
<feature type="transmembrane region" description="Helical" evidence="6">
    <location>
        <begin position="108"/>
        <end position="132"/>
    </location>
</feature>
<feature type="compositionally biased region" description="Basic and acidic residues" evidence="5">
    <location>
        <begin position="354"/>
        <end position="365"/>
    </location>
</feature>
<evidence type="ECO:0000313" key="9">
    <source>
        <dbReference type="Proteomes" id="UP000319908"/>
    </source>
</evidence>
<reference evidence="8 9" key="1">
    <citation type="journal article" date="2020" name="Antonie Van Leeuwenhoek">
        <title>Rhodopirellula heiligendammensis sp. nov., Rhodopirellula pilleata sp. nov., and Rhodopirellula solitaria sp. nov. isolated from natural or artificial marine surfaces in Northern Germany and California, USA, and emended description of the genus Rhodopirellula.</title>
        <authorList>
            <person name="Kallscheuer N."/>
            <person name="Wiegand S."/>
            <person name="Jogler M."/>
            <person name="Boedeker C."/>
            <person name="Peeters S.H."/>
            <person name="Rast P."/>
            <person name="Heuer A."/>
            <person name="Jetten M.S.M."/>
            <person name="Rohde M."/>
            <person name="Jogler C."/>
        </authorList>
    </citation>
    <scope>NUCLEOTIDE SEQUENCE [LARGE SCALE GENOMIC DNA]</scope>
    <source>
        <strain evidence="8 9">Poly21</strain>
    </source>
</reference>
<name>A0A5C6BUC4_9BACT</name>
<evidence type="ECO:0000256" key="2">
    <source>
        <dbReference type="ARBA" id="ARBA00022723"/>
    </source>
</evidence>
<feature type="region of interest" description="Disordered" evidence="5">
    <location>
        <begin position="306"/>
        <end position="395"/>
    </location>
</feature>
<evidence type="ECO:0000256" key="1">
    <source>
        <dbReference type="ARBA" id="ARBA00022617"/>
    </source>
</evidence>
<dbReference type="PROSITE" id="PS51007">
    <property type="entry name" value="CYTC"/>
    <property type="match status" value="1"/>
</dbReference>
<keyword evidence="6" id="KW-0812">Transmembrane</keyword>
<comment type="caution">
    <text evidence="8">The sequence shown here is derived from an EMBL/GenBank/DDBJ whole genome shotgun (WGS) entry which is preliminary data.</text>
</comment>
<proteinExistence type="predicted"/>
<evidence type="ECO:0000256" key="5">
    <source>
        <dbReference type="SAM" id="MobiDB-lite"/>
    </source>
</evidence>
<dbReference type="SUPFAM" id="SSF46626">
    <property type="entry name" value="Cytochrome c"/>
    <property type="match status" value="1"/>
</dbReference>
<keyword evidence="2 4" id="KW-0479">Metal-binding</keyword>
<dbReference type="AlphaFoldDB" id="A0A5C6BUC4"/>
<feature type="transmembrane region" description="Helical" evidence="6">
    <location>
        <begin position="199"/>
        <end position="219"/>
    </location>
</feature>
<keyword evidence="9" id="KW-1185">Reference proteome</keyword>
<evidence type="ECO:0000256" key="4">
    <source>
        <dbReference type="PROSITE-ProRule" id="PRU00433"/>
    </source>
</evidence>
<dbReference type="Pfam" id="PF13442">
    <property type="entry name" value="Cytochrome_CBB3"/>
    <property type="match status" value="1"/>
</dbReference>
<gene>
    <name evidence="8" type="ORF">Poly21_26370</name>
</gene>
<keyword evidence="3 4" id="KW-0408">Iron</keyword>
<keyword evidence="1 4" id="KW-0349">Heme</keyword>
<dbReference type="GO" id="GO:0009055">
    <property type="term" value="F:electron transfer activity"/>
    <property type="evidence" value="ECO:0007669"/>
    <property type="project" value="InterPro"/>
</dbReference>
<evidence type="ECO:0000256" key="3">
    <source>
        <dbReference type="ARBA" id="ARBA00023004"/>
    </source>
</evidence>
<dbReference type="InterPro" id="IPR021776">
    <property type="entry name" value="ActD"/>
</dbReference>